<evidence type="ECO:0000313" key="2">
    <source>
        <dbReference type="EMBL" id="KAK3312607.1"/>
    </source>
</evidence>
<gene>
    <name evidence="2" type="ORF">B0H66DRAFT_537690</name>
</gene>
<reference evidence="2" key="2">
    <citation type="submission" date="2023-06" db="EMBL/GenBank/DDBJ databases">
        <authorList>
            <consortium name="Lawrence Berkeley National Laboratory"/>
            <person name="Haridas S."/>
            <person name="Hensen N."/>
            <person name="Bonometti L."/>
            <person name="Westerberg I."/>
            <person name="Brannstrom I.O."/>
            <person name="Guillou S."/>
            <person name="Cros-Aarteil S."/>
            <person name="Calhoun S."/>
            <person name="Kuo A."/>
            <person name="Mondo S."/>
            <person name="Pangilinan J."/>
            <person name="Riley R."/>
            <person name="Labutti K."/>
            <person name="Andreopoulos B."/>
            <person name="Lipzen A."/>
            <person name="Chen C."/>
            <person name="Yanf M."/>
            <person name="Daum C."/>
            <person name="Ng V."/>
            <person name="Clum A."/>
            <person name="Steindorff A."/>
            <person name="Ohm R."/>
            <person name="Martin F."/>
            <person name="Silar P."/>
            <person name="Natvig D."/>
            <person name="Lalanne C."/>
            <person name="Gautier V."/>
            <person name="Ament-Velasquez S.L."/>
            <person name="Kruys A."/>
            <person name="Hutchinson M.I."/>
            <person name="Powell A.J."/>
            <person name="Barry K."/>
            <person name="Miller A.N."/>
            <person name="Grigoriev I.V."/>
            <person name="Debuchy R."/>
            <person name="Gladieux P."/>
            <person name="Thoren M.H."/>
            <person name="Johannesson H."/>
        </authorList>
    </citation>
    <scope>NUCLEOTIDE SEQUENCE</scope>
    <source>
        <strain evidence="2">CBS 118394</strain>
    </source>
</reference>
<feature type="region of interest" description="Disordered" evidence="1">
    <location>
        <begin position="128"/>
        <end position="156"/>
    </location>
</feature>
<proteinExistence type="predicted"/>
<dbReference type="EMBL" id="JAUEDM010000008">
    <property type="protein sequence ID" value="KAK3312607.1"/>
    <property type="molecule type" value="Genomic_DNA"/>
</dbReference>
<evidence type="ECO:0008006" key="4">
    <source>
        <dbReference type="Google" id="ProtNLM"/>
    </source>
</evidence>
<keyword evidence="3" id="KW-1185">Reference proteome</keyword>
<reference evidence="2" key="1">
    <citation type="journal article" date="2023" name="Mol. Phylogenet. Evol.">
        <title>Genome-scale phylogeny and comparative genomics of the fungal order Sordariales.</title>
        <authorList>
            <person name="Hensen N."/>
            <person name="Bonometti L."/>
            <person name="Westerberg I."/>
            <person name="Brannstrom I.O."/>
            <person name="Guillou S."/>
            <person name="Cros-Aarteil S."/>
            <person name="Calhoun S."/>
            <person name="Haridas S."/>
            <person name="Kuo A."/>
            <person name="Mondo S."/>
            <person name="Pangilinan J."/>
            <person name="Riley R."/>
            <person name="LaButti K."/>
            <person name="Andreopoulos B."/>
            <person name="Lipzen A."/>
            <person name="Chen C."/>
            <person name="Yan M."/>
            <person name="Daum C."/>
            <person name="Ng V."/>
            <person name="Clum A."/>
            <person name="Steindorff A."/>
            <person name="Ohm R.A."/>
            <person name="Martin F."/>
            <person name="Silar P."/>
            <person name="Natvig D.O."/>
            <person name="Lalanne C."/>
            <person name="Gautier V."/>
            <person name="Ament-Velasquez S.L."/>
            <person name="Kruys A."/>
            <person name="Hutchinson M.I."/>
            <person name="Powell A.J."/>
            <person name="Barry K."/>
            <person name="Miller A.N."/>
            <person name="Grigoriev I.V."/>
            <person name="Debuchy R."/>
            <person name="Gladieux P."/>
            <person name="Hiltunen Thoren M."/>
            <person name="Johannesson H."/>
        </authorList>
    </citation>
    <scope>NUCLEOTIDE SEQUENCE</scope>
    <source>
        <strain evidence="2">CBS 118394</strain>
    </source>
</reference>
<sequence>MRKLTPKWEGPFKVLKADSHTVWLQLPDNMRVKNSFHVSKFKYHRLVRFPGQKEQDVIANHGRITTHSDDGKEAVRVEWEFDNILDYGKADNGRWIYKIKRKEPHAPSWQPAGEMKEVEPDILRKFHKRHGTEPPYGLPKKVKAKTQGATRSGRWE</sequence>
<dbReference type="AlphaFoldDB" id="A0AAE0HTI2"/>
<evidence type="ECO:0000256" key="1">
    <source>
        <dbReference type="SAM" id="MobiDB-lite"/>
    </source>
</evidence>
<comment type="caution">
    <text evidence="2">The sequence shown here is derived from an EMBL/GenBank/DDBJ whole genome shotgun (WGS) entry which is preliminary data.</text>
</comment>
<organism evidence="2 3">
    <name type="scientific">Apodospora peruviana</name>
    <dbReference type="NCBI Taxonomy" id="516989"/>
    <lineage>
        <taxon>Eukaryota</taxon>
        <taxon>Fungi</taxon>
        <taxon>Dikarya</taxon>
        <taxon>Ascomycota</taxon>
        <taxon>Pezizomycotina</taxon>
        <taxon>Sordariomycetes</taxon>
        <taxon>Sordariomycetidae</taxon>
        <taxon>Sordariales</taxon>
        <taxon>Lasiosphaeriaceae</taxon>
        <taxon>Apodospora</taxon>
    </lineage>
</organism>
<name>A0AAE0HTI2_9PEZI</name>
<evidence type="ECO:0000313" key="3">
    <source>
        <dbReference type="Proteomes" id="UP001283341"/>
    </source>
</evidence>
<accession>A0AAE0HTI2</accession>
<dbReference type="Proteomes" id="UP001283341">
    <property type="component" value="Unassembled WGS sequence"/>
</dbReference>
<protein>
    <recommendedName>
        <fullName evidence="4">Chromo domain-containing protein</fullName>
    </recommendedName>
</protein>